<gene>
    <name evidence="3" type="ORF">V865_004387</name>
</gene>
<reference evidence="3 4" key="1">
    <citation type="submission" date="2024-01" db="EMBL/GenBank/DDBJ databases">
        <title>Comparative genomics of Cryptococcus and Kwoniella reveals pathogenesis evolution and contrasting modes of karyotype evolution via chromosome fusion or intercentromeric recombination.</title>
        <authorList>
            <person name="Coelho M.A."/>
            <person name="David-Palma M."/>
            <person name="Shea T."/>
            <person name="Bowers K."/>
            <person name="McGinley-Smith S."/>
            <person name="Mohammad A.W."/>
            <person name="Gnirke A."/>
            <person name="Yurkov A.M."/>
            <person name="Nowrousian M."/>
            <person name="Sun S."/>
            <person name="Cuomo C.A."/>
            <person name="Heitman J."/>
        </authorList>
    </citation>
    <scope>NUCLEOTIDE SEQUENCE [LARGE SCALE GENOMIC DNA]</scope>
    <source>
        <strain evidence="3 4">PYCC6329</strain>
    </source>
</reference>
<evidence type="ECO:0000256" key="2">
    <source>
        <dbReference type="SAM" id="Phobius"/>
    </source>
</evidence>
<dbReference type="Proteomes" id="UP001358614">
    <property type="component" value="Chromosome 1"/>
</dbReference>
<keyword evidence="4" id="KW-1185">Reference proteome</keyword>
<dbReference type="KEGG" id="ker:91103188"/>
<dbReference type="EMBL" id="CP144089">
    <property type="protein sequence ID" value="WWD06297.1"/>
    <property type="molecule type" value="Genomic_DNA"/>
</dbReference>
<keyword evidence="2" id="KW-1133">Transmembrane helix</keyword>
<proteinExistence type="predicted"/>
<dbReference type="GeneID" id="91103188"/>
<evidence type="ECO:0000256" key="1">
    <source>
        <dbReference type="SAM" id="MobiDB-lite"/>
    </source>
</evidence>
<keyword evidence="2" id="KW-0472">Membrane</keyword>
<name>A0AAX4KIY0_9TREE</name>
<evidence type="ECO:0000313" key="3">
    <source>
        <dbReference type="EMBL" id="WWD06297.1"/>
    </source>
</evidence>
<evidence type="ECO:0000313" key="4">
    <source>
        <dbReference type="Proteomes" id="UP001358614"/>
    </source>
</evidence>
<feature type="transmembrane region" description="Helical" evidence="2">
    <location>
        <begin position="18"/>
        <end position="35"/>
    </location>
</feature>
<feature type="region of interest" description="Disordered" evidence="1">
    <location>
        <begin position="413"/>
        <end position="438"/>
    </location>
</feature>
<sequence>MPVHSLASAFGNISPSQLMFGAFIFALVISVKAWAGGRKCTWERDWKGKMILVVAPPTPTILTLIDTLLHLPSPPQILYLPPLPSPLPESLLTILHTIRLSATSSNPAAQLHCEPFPPTPEAITAFMRQWGSAPVQMVGEGGRRIDSIILGKGWEVTPSSFVKPKDGEWGNDEFKFHFLTSLLPTLLRSPAERDIRVVQLISPTWSAALPSLMNITVEDTQSKKKKRGIRKDDLVNSTGRRNLNSLLLFKHFQLILDTLEAAQKGKIKPIPNPDKPEENLKVGDKDVRSNVKAVSVIMPWARDEVLKGSLVSSWLSRISWILFYPLILLITPSPISSVQSILFALSAPVRQGEIDDTPKVADQGKEVVDQRRNGVAGGDVVRDCAVVDLPPVLSDPALAKALYDELEKEVEKGVQRSKEQQKQNPAKVDEKQKVGKAD</sequence>
<organism evidence="3 4">
    <name type="scientific">Kwoniella europaea PYCC6329</name>
    <dbReference type="NCBI Taxonomy" id="1423913"/>
    <lineage>
        <taxon>Eukaryota</taxon>
        <taxon>Fungi</taxon>
        <taxon>Dikarya</taxon>
        <taxon>Basidiomycota</taxon>
        <taxon>Agaricomycotina</taxon>
        <taxon>Tremellomycetes</taxon>
        <taxon>Tremellales</taxon>
        <taxon>Cryptococcaceae</taxon>
        <taxon>Kwoniella</taxon>
    </lineage>
</organism>
<dbReference type="RefSeq" id="XP_066084264.1">
    <property type="nucleotide sequence ID" value="XM_066228167.1"/>
</dbReference>
<dbReference type="AlphaFoldDB" id="A0AAX4KIY0"/>
<protein>
    <submittedName>
        <fullName evidence="3">Uncharacterized protein</fullName>
    </submittedName>
</protein>
<keyword evidence="2" id="KW-0812">Transmembrane</keyword>
<accession>A0AAX4KIY0</accession>